<name>A0A955LKS1_UNCKA</name>
<reference evidence="2" key="2">
    <citation type="journal article" date="2021" name="Microbiome">
        <title>Successional dynamics and alternative stable states in a saline activated sludge microbial community over 9 years.</title>
        <authorList>
            <person name="Wang Y."/>
            <person name="Ye J."/>
            <person name="Ju F."/>
            <person name="Liu L."/>
            <person name="Boyd J.A."/>
            <person name="Deng Y."/>
            <person name="Parks D.H."/>
            <person name="Jiang X."/>
            <person name="Yin X."/>
            <person name="Woodcroft B.J."/>
            <person name="Tyson G.W."/>
            <person name="Hugenholtz P."/>
            <person name="Polz M.F."/>
            <person name="Zhang T."/>
        </authorList>
    </citation>
    <scope>NUCLEOTIDE SEQUENCE</scope>
    <source>
        <strain evidence="2">HKST-UBA03</strain>
    </source>
</reference>
<protein>
    <submittedName>
        <fullName evidence="2">Uncharacterized protein</fullName>
    </submittedName>
</protein>
<dbReference type="Proteomes" id="UP000751518">
    <property type="component" value="Unassembled WGS sequence"/>
</dbReference>
<gene>
    <name evidence="2" type="ORF">KC614_02995</name>
</gene>
<feature type="compositionally biased region" description="Low complexity" evidence="1">
    <location>
        <begin position="134"/>
        <end position="145"/>
    </location>
</feature>
<feature type="compositionally biased region" description="Polar residues" evidence="1">
    <location>
        <begin position="116"/>
        <end position="132"/>
    </location>
</feature>
<dbReference type="AlphaFoldDB" id="A0A955LKS1"/>
<accession>A0A955LKS1</accession>
<evidence type="ECO:0000313" key="3">
    <source>
        <dbReference type="Proteomes" id="UP000751518"/>
    </source>
</evidence>
<sequence length="152" mass="16592">MSDNKLNGDPRIPYLFAVVLSPNDVVLAVLNKITQPHYRFRRELNDGTRLDAPGNTIGYFLAFSPPAKGTKMTVEPIVRYFGPLFETFFRDDPAASTVKGEPEKPRERRPRRQQQGAATNGATKPTSATTRAIASEPAKTKTAPAPAGPPSL</sequence>
<dbReference type="EMBL" id="JAGQKZ010000022">
    <property type="protein sequence ID" value="MCA9392146.1"/>
    <property type="molecule type" value="Genomic_DNA"/>
</dbReference>
<feature type="region of interest" description="Disordered" evidence="1">
    <location>
        <begin position="92"/>
        <end position="152"/>
    </location>
</feature>
<proteinExistence type="predicted"/>
<organism evidence="2 3">
    <name type="scientific">candidate division WWE3 bacterium</name>
    <dbReference type="NCBI Taxonomy" id="2053526"/>
    <lineage>
        <taxon>Bacteria</taxon>
        <taxon>Katanobacteria</taxon>
    </lineage>
</organism>
<comment type="caution">
    <text evidence="2">The sequence shown here is derived from an EMBL/GenBank/DDBJ whole genome shotgun (WGS) entry which is preliminary data.</text>
</comment>
<evidence type="ECO:0000256" key="1">
    <source>
        <dbReference type="SAM" id="MobiDB-lite"/>
    </source>
</evidence>
<evidence type="ECO:0000313" key="2">
    <source>
        <dbReference type="EMBL" id="MCA9392146.1"/>
    </source>
</evidence>
<reference evidence="2" key="1">
    <citation type="submission" date="2020-04" db="EMBL/GenBank/DDBJ databases">
        <authorList>
            <person name="Zhang T."/>
        </authorList>
    </citation>
    <scope>NUCLEOTIDE SEQUENCE</scope>
    <source>
        <strain evidence="2">HKST-UBA03</strain>
    </source>
</reference>